<reference evidence="5" key="1">
    <citation type="submission" date="2016-10" db="EMBL/GenBank/DDBJ databases">
        <authorList>
            <person name="Varghese N."/>
            <person name="Submissions S."/>
        </authorList>
    </citation>
    <scope>NUCLEOTIDE SEQUENCE [LARGE SCALE GENOMIC DNA]</scope>
    <source>
        <strain evidence="5">DSM 23095</strain>
    </source>
</reference>
<dbReference type="PRINTS" id="PR00081">
    <property type="entry name" value="GDHRDH"/>
</dbReference>
<keyword evidence="5" id="KW-1185">Reference proteome</keyword>
<evidence type="ECO:0000313" key="4">
    <source>
        <dbReference type="EMBL" id="SDC88035.1"/>
    </source>
</evidence>
<dbReference type="CDD" id="cd05374">
    <property type="entry name" value="17beta-HSD-like_SDR_c"/>
    <property type="match status" value="1"/>
</dbReference>
<dbReference type="PRINTS" id="PR00080">
    <property type="entry name" value="SDRFAMILY"/>
</dbReference>
<dbReference type="GO" id="GO:0016491">
    <property type="term" value="F:oxidoreductase activity"/>
    <property type="evidence" value="ECO:0007669"/>
    <property type="project" value="UniProtKB-KW"/>
</dbReference>
<evidence type="ECO:0000256" key="1">
    <source>
        <dbReference type="ARBA" id="ARBA00006484"/>
    </source>
</evidence>
<dbReference type="PANTHER" id="PTHR43976:SF16">
    <property type="entry name" value="SHORT-CHAIN DEHYDROGENASE_REDUCTASE FAMILY PROTEIN"/>
    <property type="match status" value="1"/>
</dbReference>
<proteinExistence type="inferred from homology"/>
<accession>A0A1G6Q8R2</accession>
<comment type="similarity">
    <text evidence="1 3">Belongs to the short-chain dehydrogenases/reductases (SDR) family.</text>
</comment>
<dbReference type="SUPFAM" id="SSF51735">
    <property type="entry name" value="NAD(P)-binding Rossmann-fold domains"/>
    <property type="match status" value="1"/>
</dbReference>
<sequence length="289" mass="31141">MKKILITGCSTGFGFEAAKYLAEKGHHVFASMRNVSTSNAAAAKALRDFGKENNLNLEVIELDVTSDKSVSKATKNLPTVDVLINNAGRGFGGAIETFSLEECQAQFDLNVLGNIRMIKAVLPNMRAQKSGLIIQLSSIAGRLAVPGFGIYCASKWAVEAMSESLRYEVGPLGIDVSIVQPGPFSTKFLPNVIIGNEDEVTNAYPHIQAFNEGFVANSEAAFANRDAPTDPMIVVKIFEDLIDAPAGQRPLRTEAGLDFGVKAINEALEPHRSTTMNMFQITDWDGAKG</sequence>
<dbReference type="AlphaFoldDB" id="A0A1G6Q8R2"/>
<name>A0A1G6Q8R2_9BACT</name>
<organism evidence="4 5">
    <name type="scientific">Algoriphagus faecimaris</name>
    <dbReference type="NCBI Taxonomy" id="686796"/>
    <lineage>
        <taxon>Bacteria</taxon>
        <taxon>Pseudomonadati</taxon>
        <taxon>Bacteroidota</taxon>
        <taxon>Cytophagia</taxon>
        <taxon>Cytophagales</taxon>
        <taxon>Cyclobacteriaceae</taxon>
        <taxon>Algoriphagus</taxon>
    </lineage>
</organism>
<dbReference type="EMBL" id="FNAC01000008">
    <property type="protein sequence ID" value="SDC88035.1"/>
    <property type="molecule type" value="Genomic_DNA"/>
</dbReference>
<dbReference type="Proteomes" id="UP000199060">
    <property type="component" value="Unassembled WGS sequence"/>
</dbReference>
<dbReference type="OrthoDB" id="9786056at2"/>
<evidence type="ECO:0000313" key="5">
    <source>
        <dbReference type="Proteomes" id="UP000199060"/>
    </source>
</evidence>
<dbReference type="PROSITE" id="PS00061">
    <property type="entry name" value="ADH_SHORT"/>
    <property type="match status" value="1"/>
</dbReference>
<evidence type="ECO:0000256" key="3">
    <source>
        <dbReference type="RuleBase" id="RU000363"/>
    </source>
</evidence>
<dbReference type="Gene3D" id="3.40.50.720">
    <property type="entry name" value="NAD(P)-binding Rossmann-like Domain"/>
    <property type="match status" value="1"/>
</dbReference>
<dbReference type="PANTHER" id="PTHR43976">
    <property type="entry name" value="SHORT CHAIN DEHYDROGENASE"/>
    <property type="match status" value="1"/>
</dbReference>
<dbReference type="InterPro" id="IPR051911">
    <property type="entry name" value="SDR_oxidoreductase"/>
</dbReference>
<dbReference type="Pfam" id="PF00106">
    <property type="entry name" value="adh_short"/>
    <property type="match status" value="1"/>
</dbReference>
<dbReference type="InterPro" id="IPR020904">
    <property type="entry name" value="Sc_DH/Rdtase_CS"/>
</dbReference>
<protein>
    <submittedName>
        <fullName evidence="4">Short-chain dehydrogenase</fullName>
    </submittedName>
</protein>
<gene>
    <name evidence="4" type="ORF">SAMN04488104_100874</name>
</gene>
<dbReference type="RefSeq" id="WP_087938416.1">
    <property type="nucleotide sequence ID" value="NZ_FNAC01000008.1"/>
</dbReference>
<dbReference type="InterPro" id="IPR002347">
    <property type="entry name" value="SDR_fam"/>
</dbReference>
<dbReference type="InterPro" id="IPR036291">
    <property type="entry name" value="NAD(P)-bd_dom_sf"/>
</dbReference>
<keyword evidence="2" id="KW-0560">Oxidoreductase</keyword>
<dbReference type="STRING" id="686796.SAMN04488104_100874"/>
<evidence type="ECO:0000256" key="2">
    <source>
        <dbReference type="ARBA" id="ARBA00023002"/>
    </source>
</evidence>